<dbReference type="PRINTS" id="PR00081">
    <property type="entry name" value="GDHRDH"/>
</dbReference>
<evidence type="ECO:0000256" key="3">
    <source>
        <dbReference type="RuleBase" id="RU000363"/>
    </source>
</evidence>
<dbReference type="EMBL" id="CP033972">
    <property type="protein sequence ID" value="AZG48295.1"/>
    <property type="molecule type" value="Genomic_DNA"/>
</dbReference>
<dbReference type="AlphaFoldDB" id="A0A3G8JUA0"/>
<dbReference type="OrthoDB" id="9775296at2"/>
<accession>A0A3G8JUA0</accession>
<dbReference type="Gene3D" id="3.40.50.720">
    <property type="entry name" value="NAD(P)-binding Rossmann-like Domain"/>
    <property type="match status" value="1"/>
</dbReference>
<evidence type="ECO:0000256" key="2">
    <source>
        <dbReference type="ARBA" id="ARBA00023002"/>
    </source>
</evidence>
<dbReference type="GO" id="GO:0016616">
    <property type="term" value="F:oxidoreductase activity, acting on the CH-OH group of donors, NAD or NADP as acceptor"/>
    <property type="evidence" value="ECO:0007669"/>
    <property type="project" value="TreeGrafter"/>
</dbReference>
<dbReference type="CDD" id="cd05233">
    <property type="entry name" value="SDR_c"/>
    <property type="match status" value="1"/>
</dbReference>
<dbReference type="NCBIfam" id="NF005878">
    <property type="entry name" value="PRK07825.1"/>
    <property type="match status" value="1"/>
</dbReference>
<dbReference type="PRINTS" id="PR00080">
    <property type="entry name" value="SDRFAMILY"/>
</dbReference>
<organism evidence="5 6">
    <name type="scientific">Gordonia insulae</name>
    <dbReference type="NCBI Taxonomy" id="2420509"/>
    <lineage>
        <taxon>Bacteria</taxon>
        <taxon>Bacillati</taxon>
        <taxon>Actinomycetota</taxon>
        <taxon>Actinomycetes</taxon>
        <taxon>Mycobacteriales</taxon>
        <taxon>Gordoniaceae</taxon>
        <taxon>Gordonia</taxon>
    </lineage>
</organism>
<name>A0A3G8JUA0_9ACTN</name>
<dbReference type="Pfam" id="PF00106">
    <property type="entry name" value="adh_short"/>
    <property type="match status" value="1"/>
</dbReference>
<feature type="region of interest" description="Disordered" evidence="4">
    <location>
        <begin position="283"/>
        <end position="305"/>
    </location>
</feature>
<dbReference type="PANTHER" id="PTHR24322">
    <property type="entry name" value="PKSB"/>
    <property type="match status" value="1"/>
</dbReference>
<dbReference type="PANTHER" id="PTHR24322:SF736">
    <property type="entry name" value="RETINOL DEHYDROGENASE 10"/>
    <property type="match status" value="1"/>
</dbReference>
<dbReference type="SUPFAM" id="SSF51735">
    <property type="entry name" value="NAD(P)-binding Rossmann-fold domains"/>
    <property type="match status" value="1"/>
</dbReference>
<dbReference type="Proteomes" id="UP000271469">
    <property type="component" value="Chromosome"/>
</dbReference>
<evidence type="ECO:0000313" key="5">
    <source>
        <dbReference type="EMBL" id="AZG48295.1"/>
    </source>
</evidence>
<keyword evidence="2 5" id="KW-0560">Oxidoreductase</keyword>
<keyword evidence="6" id="KW-1185">Reference proteome</keyword>
<dbReference type="RefSeq" id="WP_124710525.1">
    <property type="nucleotide sequence ID" value="NZ_CP033972.1"/>
</dbReference>
<feature type="compositionally biased region" description="Polar residues" evidence="4">
    <location>
        <begin position="287"/>
        <end position="297"/>
    </location>
</feature>
<dbReference type="EC" id="1.-.-.-" evidence="5"/>
<evidence type="ECO:0000256" key="4">
    <source>
        <dbReference type="SAM" id="MobiDB-lite"/>
    </source>
</evidence>
<reference evidence="5 6" key="1">
    <citation type="submission" date="2018-11" db="EMBL/GenBank/DDBJ databases">
        <title>Gordonia insulae sp. nov., isolated from an island soil.</title>
        <authorList>
            <person name="Kim Y.S."/>
            <person name="Kim S.B."/>
        </authorList>
    </citation>
    <scope>NUCLEOTIDE SEQUENCE [LARGE SCALE GENOMIC DNA]</scope>
    <source>
        <strain evidence="5 6">MMS17-SY073</strain>
    </source>
</reference>
<dbReference type="InterPro" id="IPR036291">
    <property type="entry name" value="NAD(P)-bd_dom_sf"/>
</dbReference>
<proteinExistence type="inferred from homology"/>
<protein>
    <submittedName>
        <fullName evidence="5">Putative oxidoreductase</fullName>
        <ecNumber evidence="5">1.-.-.-</ecNumber>
    </submittedName>
</protein>
<dbReference type="InterPro" id="IPR002347">
    <property type="entry name" value="SDR_fam"/>
</dbReference>
<comment type="similarity">
    <text evidence="1 3">Belongs to the short-chain dehydrogenases/reductases (SDR) family.</text>
</comment>
<evidence type="ECO:0000256" key="1">
    <source>
        <dbReference type="ARBA" id="ARBA00006484"/>
    </source>
</evidence>
<gene>
    <name evidence="5" type="ORF">D7316_04912</name>
</gene>
<dbReference type="KEGG" id="gom:D7316_04912"/>
<evidence type="ECO:0000313" key="6">
    <source>
        <dbReference type="Proteomes" id="UP000271469"/>
    </source>
</evidence>
<sequence length="305" mass="32787">MSVRDLLNRKPDRDEVSSVLRGKVIAITGGARGIGFVTATQLFEAGATVVLGDIDDDAVGKAAADLGVEGFAVDVTDRRSFDDFLTAVEESVGPIDVLINNAGIMPVGAFLSYDDALIRRTYDIDVIGVITGTQLAARRMVARGHGQVVNIASVAGRLPTPGLTIYNGAKAAVIEFSEALDAELESTGVRISTVLPTFTRTGLISGLHTNSMVRAVEPEDVAEQVVAIIVRPRVRLTAPRSMAWTHANPIIPQRMKRASRRMTKLDTMFLDYDHDQRAAYSTRIGAGQTSAEEAQSARQDDHRDG</sequence>